<gene>
    <name evidence="1" type="ORF">FB45DRAFT_224149</name>
</gene>
<dbReference type="EMBL" id="JARKIF010000021">
    <property type="protein sequence ID" value="KAJ7617261.1"/>
    <property type="molecule type" value="Genomic_DNA"/>
</dbReference>
<dbReference type="AlphaFoldDB" id="A0AAD7FFP1"/>
<proteinExistence type="predicted"/>
<reference evidence="1" key="1">
    <citation type="submission" date="2023-03" db="EMBL/GenBank/DDBJ databases">
        <title>Massive genome expansion in bonnet fungi (Mycena s.s.) driven by repeated elements and novel gene families across ecological guilds.</title>
        <authorList>
            <consortium name="Lawrence Berkeley National Laboratory"/>
            <person name="Harder C.B."/>
            <person name="Miyauchi S."/>
            <person name="Viragh M."/>
            <person name="Kuo A."/>
            <person name="Thoen E."/>
            <person name="Andreopoulos B."/>
            <person name="Lu D."/>
            <person name="Skrede I."/>
            <person name="Drula E."/>
            <person name="Henrissat B."/>
            <person name="Morin E."/>
            <person name="Kohler A."/>
            <person name="Barry K."/>
            <person name="LaButti K."/>
            <person name="Morin E."/>
            <person name="Salamov A."/>
            <person name="Lipzen A."/>
            <person name="Mereny Z."/>
            <person name="Hegedus B."/>
            <person name="Baldrian P."/>
            <person name="Stursova M."/>
            <person name="Weitz H."/>
            <person name="Taylor A."/>
            <person name="Grigoriev I.V."/>
            <person name="Nagy L.G."/>
            <person name="Martin F."/>
            <person name="Kauserud H."/>
        </authorList>
    </citation>
    <scope>NUCLEOTIDE SEQUENCE</scope>
    <source>
        <strain evidence="1">9284</strain>
    </source>
</reference>
<name>A0AAD7FFP1_9AGAR</name>
<dbReference type="PANTHER" id="PTHR36124">
    <property type="match status" value="1"/>
</dbReference>
<organism evidence="1 2">
    <name type="scientific">Roridomyces roridus</name>
    <dbReference type="NCBI Taxonomy" id="1738132"/>
    <lineage>
        <taxon>Eukaryota</taxon>
        <taxon>Fungi</taxon>
        <taxon>Dikarya</taxon>
        <taxon>Basidiomycota</taxon>
        <taxon>Agaricomycotina</taxon>
        <taxon>Agaricomycetes</taxon>
        <taxon>Agaricomycetidae</taxon>
        <taxon>Agaricales</taxon>
        <taxon>Marasmiineae</taxon>
        <taxon>Mycenaceae</taxon>
        <taxon>Roridomyces</taxon>
    </lineage>
</organism>
<accession>A0AAD7FFP1</accession>
<evidence type="ECO:0000313" key="2">
    <source>
        <dbReference type="Proteomes" id="UP001221142"/>
    </source>
</evidence>
<evidence type="ECO:0000313" key="1">
    <source>
        <dbReference type="EMBL" id="KAJ7617261.1"/>
    </source>
</evidence>
<sequence>MRLPFALPLALRAPSRRSSIIAALCALAYLLLVRALRWRRYKAIHKKYMAKFRARTLTPEEAQDVVHLAMLYDMPTLSGYSVAFALFKTYGIPTISQLLLDTRQLGTQATVARRYADTALLIGTWVTCPLAGRALSAGPDDKNDPRASLALARVNWLHAKYKISNDDYLYTLGLFMFEPAIWAKRWGWRELSELEKYASFVYWSEIGRKLNLQHIPSTPEELQTWLKAYEEDHMLPAESNHIVATYSTGELLFPVPKAFGLRDFAEGLIRGMLDDRVRIAMMEPEAPAYARPVINTLMAIFAFTEKNLLLPRWKLSSFVPVDVPKDPGMRQNPTRWTSRPWYKARGRGFGALADRFWVLVGRHDDIPRIEYHSEGYRLHELGPIRYEQEGHDEVFKMAEELQGCPVAHTWKGKNEEKV</sequence>
<dbReference type="GO" id="GO:0016491">
    <property type="term" value="F:oxidoreductase activity"/>
    <property type="evidence" value="ECO:0007669"/>
    <property type="project" value="InterPro"/>
</dbReference>
<comment type="caution">
    <text evidence="1">The sequence shown here is derived from an EMBL/GenBank/DDBJ whole genome shotgun (WGS) entry which is preliminary data.</text>
</comment>
<dbReference type="InterPro" id="IPR046366">
    <property type="entry name" value="MPAB"/>
</dbReference>
<dbReference type="Proteomes" id="UP001221142">
    <property type="component" value="Unassembled WGS sequence"/>
</dbReference>
<dbReference type="PANTHER" id="PTHR36124:SF1">
    <property type="entry name" value="ER-BOUND OXYGENASE MPAB_MPAB'_RUBBER OXYGENASE CATALYTIC DOMAIN-CONTAINING PROTEIN"/>
    <property type="match status" value="1"/>
</dbReference>
<keyword evidence="2" id="KW-1185">Reference proteome</keyword>
<evidence type="ECO:0008006" key="3">
    <source>
        <dbReference type="Google" id="ProtNLM"/>
    </source>
</evidence>
<protein>
    <recommendedName>
        <fullName evidence="3">ER-bound oxygenase mpaB/mpaB'/Rubber oxygenase catalytic domain-containing protein</fullName>
    </recommendedName>
</protein>